<sequence>MNEQADKRLADYYRDADSWAADRERTRANSLRTAWIVAACAGIIAFAEAIALVLLTPLKTVEPYTLLVDRQTGYVQALKPLQKEIIAPDTALTRSLLAQYVLAREGFDIVSLRDDYRKVALWSTGDARARYIAEQQASNPHSRLATLPRRAVIQPEIRSLSSLGADTALVRFSTVRIDPGGQSQPPQYWASVVRYRFSSADMSARDRLTNPLGFQIVHYRRDAEIPAAATPTTVAPPSPTAITSGFLAPGLPPRPSTSLPTLAPRQAPATGLHIPVIPPQGALRAAPTTPAANPE</sequence>
<evidence type="ECO:0000256" key="3">
    <source>
        <dbReference type="ARBA" id="ARBA00022989"/>
    </source>
</evidence>
<comment type="subcellular location">
    <subcellularLocation>
        <location evidence="1">Membrane</location>
        <topology evidence="1">Single-pass membrane protein</topology>
    </subcellularLocation>
</comment>
<evidence type="ECO:0000256" key="2">
    <source>
        <dbReference type="ARBA" id="ARBA00022692"/>
    </source>
</evidence>
<evidence type="ECO:0000313" key="8">
    <source>
        <dbReference type="EMBL" id="KEZ16899.1"/>
    </source>
</evidence>
<dbReference type="Pfam" id="PF04335">
    <property type="entry name" value="VirB8"/>
    <property type="match status" value="1"/>
</dbReference>
<keyword evidence="4 6" id="KW-0472">Membrane</keyword>
<feature type="domain" description="Bacterial virulence protein VirB8" evidence="7">
    <location>
        <begin position="16"/>
        <end position="224"/>
    </location>
</feature>
<dbReference type="PATRIC" id="fig|13690.10.peg.3976"/>
<dbReference type="AlphaFoldDB" id="A0A084EG07"/>
<comment type="caution">
    <text evidence="8">The sequence shown here is derived from an EMBL/GenBank/DDBJ whole genome shotgun (WGS) entry which is preliminary data.</text>
</comment>
<keyword evidence="2 6" id="KW-0812">Transmembrane</keyword>
<evidence type="ECO:0000256" key="1">
    <source>
        <dbReference type="ARBA" id="ARBA00004167"/>
    </source>
</evidence>
<organism evidence="8 9">
    <name type="scientific">Sphingobium yanoikuyae</name>
    <name type="common">Sphingomonas yanoikuyae</name>
    <dbReference type="NCBI Taxonomy" id="13690"/>
    <lineage>
        <taxon>Bacteria</taxon>
        <taxon>Pseudomonadati</taxon>
        <taxon>Pseudomonadota</taxon>
        <taxon>Alphaproteobacteria</taxon>
        <taxon>Sphingomonadales</taxon>
        <taxon>Sphingomonadaceae</taxon>
        <taxon>Sphingobium</taxon>
    </lineage>
</organism>
<gene>
    <name evidence="8" type="ORF">CP98_03871</name>
</gene>
<dbReference type="InterPro" id="IPR032710">
    <property type="entry name" value="NTF2-like_dom_sf"/>
</dbReference>
<dbReference type="InterPro" id="IPR007430">
    <property type="entry name" value="VirB8"/>
</dbReference>
<dbReference type="Gene3D" id="3.10.450.230">
    <property type="entry name" value="VirB8 protein"/>
    <property type="match status" value="1"/>
</dbReference>
<evidence type="ECO:0000313" key="9">
    <source>
        <dbReference type="Proteomes" id="UP000028534"/>
    </source>
</evidence>
<name>A0A084EG07_SPHYA</name>
<evidence type="ECO:0000256" key="6">
    <source>
        <dbReference type="SAM" id="Phobius"/>
    </source>
</evidence>
<dbReference type="RefSeq" id="WP_080727295.1">
    <property type="nucleotide sequence ID" value="NZ_JGVR01000026.1"/>
</dbReference>
<feature type="region of interest" description="Disordered" evidence="5">
    <location>
        <begin position="271"/>
        <end position="295"/>
    </location>
</feature>
<dbReference type="CDD" id="cd16424">
    <property type="entry name" value="VirB8"/>
    <property type="match status" value="1"/>
</dbReference>
<dbReference type="eggNOG" id="COG3736">
    <property type="taxonomic scope" value="Bacteria"/>
</dbReference>
<dbReference type="GO" id="GO:0016020">
    <property type="term" value="C:membrane"/>
    <property type="evidence" value="ECO:0007669"/>
    <property type="project" value="UniProtKB-SubCell"/>
</dbReference>
<protein>
    <submittedName>
        <fullName evidence="8">Type IV secretory pathway, component VirB8</fullName>
    </submittedName>
</protein>
<evidence type="ECO:0000256" key="4">
    <source>
        <dbReference type="ARBA" id="ARBA00023136"/>
    </source>
</evidence>
<evidence type="ECO:0000259" key="7">
    <source>
        <dbReference type="Pfam" id="PF04335"/>
    </source>
</evidence>
<feature type="transmembrane region" description="Helical" evidence="6">
    <location>
        <begin position="33"/>
        <end position="55"/>
    </location>
</feature>
<proteinExistence type="predicted"/>
<dbReference type="Proteomes" id="UP000028534">
    <property type="component" value="Unassembled WGS sequence"/>
</dbReference>
<reference evidence="8 9" key="1">
    <citation type="submission" date="2014-03" db="EMBL/GenBank/DDBJ databases">
        <title>Genome sequence of Sphingobium yanoikuyae B1.</title>
        <authorList>
            <person name="Gan H.M."/>
            <person name="Gan H.Y."/>
            <person name="Savka M.A."/>
        </authorList>
    </citation>
    <scope>NUCLEOTIDE SEQUENCE [LARGE SCALE GENOMIC DNA]</scope>
    <source>
        <strain evidence="8 9">B1</strain>
    </source>
</reference>
<dbReference type="SUPFAM" id="SSF54427">
    <property type="entry name" value="NTF2-like"/>
    <property type="match status" value="1"/>
</dbReference>
<evidence type="ECO:0000256" key="5">
    <source>
        <dbReference type="SAM" id="MobiDB-lite"/>
    </source>
</evidence>
<keyword evidence="3 6" id="KW-1133">Transmembrane helix</keyword>
<dbReference type="EMBL" id="JGVR01000026">
    <property type="protein sequence ID" value="KEZ16899.1"/>
    <property type="molecule type" value="Genomic_DNA"/>
</dbReference>
<accession>A0A084EG07</accession>